<dbReference type="OrthoDB" id="416253at2759"/>
<comment type="caution">
    <text evidence="2">The sequence shown here is derived from an EMBL/GenBank/DDBJ whole genome shotgun (WGS) entry which is preliminary data.</text>
</comment>
<protein>
    <submittedName>
        <fullName evidence="2">Uncharacterized protein</fullName>
    </submittedName>
</protein>
<evidence type="ECO:0000313" key="2">
    <source>
        <dbReference type="EMBL" id="PNY29888.1"/>
    </source>
</evidence>
<sequence>MLPPEPQLRRHYVWPVDREPDREPNAQEALHGSIDTSSTATLRSESDDEATNAASTTSGRLAAAGREYDRIAGLWQDEQRLQTQGYGANRHLVWRNAKSFEGVAPLVELANGGDKMAFYHYGSDREYRNLLANVRNDARLNSLAYASAAVRWRQLNADS</sequence>
<organism evidence="2 3">
    <name type="scientific">Tolypocladium capitatum</name>
    <dbReference type="NCBI Taxonomy" id="45235"/>
    <lineage>
        <taxon>Eukaryota</taxon>
        <taxon>Fungi</taxon>
        <taxon>Dikarya</taxon>
        <taxon>Ascomycota</taxon>
        <taxon>Pezizomycotina</taxon>
        <taxon>Sordariomycetes</taxon>
        <taxon>Hypocreomycetidae</taxon>
        <taxon>Hypocreales</taxon>
        <taxon>Ophiocordycipitaceae</taxon>
        <taxon>Tolypocladium</taxon>
    </lineage>
</organism>
<evidence type="ECO:0000256" key="1">
    <source>
        <dbReference type="SAM" id="MobiDB-lite"/>
    </source>
</evidence>
<dbReference type="Proteomes" id="UP000236621">
    <property type="component" value="Unassembled WGS sequence"/>
</dbReference>
<accession>A0A2K3QQT6</accession>
<keyword evidence="3" id="KW-1185">Reference proteome</keyword>
<dbReference type="EMBL" id="NRSZ01000031">
    <property type="protein sequence ID" value="PNY29888.1"/>
    <property type="molecule type" value="Genomic_DNA"/>
</dbReference>
<name>A0A2K3QQT6_9HYPO</name>
<feature type="compositionally biased region" description="Basic and acidic residues" evidence="1">
    <location>
        <begin position="16"/>
        <end position="25"/>
    </location>
</feature>
<feature type="compositionally biased region" description="Polar residues" evidence="1">
    <location>
        <begin position="34"/>
        <end position="43"/>
    </location>
</feature>
<evidence type="ECO:0000313" key="3">
    <source>
        <dbReference type="Proteomes" id="UP000236621"/>
    </source>
</evidence>
<dbReference type="AlphaFoldDB" id="A0A2K3QQT6"/>
<proteinExistence type="predicted"/>
<gene>
    <name evidence="2" type="ORF">TCAP_00203</name>
</gene>
<feature type="region of interest" description="Disordered" evidence="1">
    <location>
        <begin position="1"/>
        <end position="61"/>
    </location>
</feature>
<reference evidence="2 3" key="1">
    <citation type="submission" date="2017-08" db="EMBL/GenBank/DDBJ databases">
        <title>Harnessing the power of phylogenomics to disentangle the directionality and signatures of interkingdom host jumping in the parasitic fungal genus Tolypocladium.</title>
        <authorList>
            <person name="Quandt C.A."/>
            <person name="Patterson W."/>
            <person name="Spatafora J.W."/>
        </authorList>
    </citation>
    <scope>NUCLEOTIDE SEQUENCE [LARGE SCALE GENOMIC DNA]</scope>
    <source>
        <strain evidence="2 3">CBS 113982</strain>
    </source>
</reference>